<dbReference type="PROSITE" id="PS51880">
    <property type="entry name" value="TGS"/>
    <property type="match status" value="1"/>
</dbReference>
<dbReference type="FunFam" id="3.30.980.10:FF:000005">
    <property type="entry name" value="Threonyl-tRNA synthetase, mitochondrial"/>
    <property type="match status" value="1"/>
</dbReference>
<keyword evidence="8 13" id="KW-0067">ATP-binding</keyword>
<dbReference type="FunFam" id="3.30.54.20:FF:000002">
    <property type="entry name" value="Threonine--tRNA ligase"/>
    <property type="match status" value="1"/>
</dbReference>
<evidence type="ECO:0000256" key="9">
    <source>
        <dbReference type="ARBA" id="ARBA00022884"/>
    </source>
</evidence>
<dbReference type="Proteomes" id="UP000221438">
    <property type="component" value="Unassembled WGS sequence"/>
</dbReference>
<dbReference type="Gene3D" id="3.40.50.800">
    <property type="entry name" value="Anticodon-binding domain"/>
    <property type="match status" value="1"/>
</dbReference>
<feature type="binding site" evidence="13">
    <location>
        <position position="521"/>
    </location>
    <ligand>
        <name>Zn(2+)</name>
        <dbReference type="ChEBI" id="CHEBI:29105"/>
        <note>catalytic</note>
    </ligand>
</feature>
<dbReference type="InterPro" id="IPR012676">
    <property type="entry name" value="TGS-like"/>
</dbReference>
<dbReference type="RefSeq" id="WP_097832084.1">
    <property type="nucleotide sequence ID" value="NZ_CP089518.1"/>
</dbReference>
<gene>
    <name evidence="13" type="primary">thrS</name>
    <name evidence="16" type="ORF">COA08_10755</name>
</gene>
<dbReference type="CDD" id="cd00771">
    <property type="entry name" value="ThrRS_core"/>
    <property type="match status" value="1"/>
</dbReference>
<evidence type="ECO:0000259" key="14">
    <source>
        <dbReference type="PROSITE" id="PS50862"/>
    </source>
</evidence>
<dbReference type="SUPFAM" id="SSF55186">
    <property type="entry name" value="ThrRS/AlaRS common domain"/>
    <property type="match status" value="1"/>
</dbReference>
<name>A0A2B8SS20_BACCE</name>
<dbReference type="PRINTS" id="PR01047">
    <property type="entry name" value="TRNASYNTHTHR"/>
</dbReference>
<evidence type="ECO:0000256" key="2">
    <source>
        <dbReference type="ARBA" id="ARBA00022490"/>
    </source>
</evidence>
<evidence type="ECO:0000256" key="1">
    <source>
        <dbReference type="ARBA" id="ARBA00008226"/>
    </source>
</evidence>
<feature type="binding site" evidence="13">
    <location>
        <position position="391"/>
    </location>
    <ligand>
        <name>Zn(2+)</name>
        <dbReference type="ChEBI" id="CHEBI:29105"/>
        <note>catalytic</note>
    </ligand>
</feature>
<dbReference type="FunFam" id="3.30.930.10:FF:000002">
    <property type="entry name" value="Threonine--tRNA ligase"/>
    <property type="match status" value="1"/>
</dbReference>
<keyword evidence="6 13" id="KW-0547">Nucleotide-binding</keyword>
<dbReference type="InterPro" id="IPR012675">
    <property type="entry name" value="Beta-grasp_dom_sf"/>
</dbReference>
<dbReference type="AlphaFoldDB" id="A0A2B8SS20"/>
<dbReference type="PANTHER" id="PTHR11451">
    <property type="entry name" value="THREONINE-TRNA LIGASE"/>
    <property type="match status" value="1"/>
</dbReference>
<evidence type="ECO:0000256" key="13">
    <source>
        <dbReference type="HAMAP-Rule" id="MF_00184"/>
    </source>
</evidence>
<dbReference type="InterPro" id="IPR004095">
    <property type="entry name" value="TGS"/>
</dbReference>
<dbReference type="FunFam" id="3.40.50.800:FF:000001">
    <property type="entry name" value="Threonine--tRNA ligase"/>
    <property type="match status" value="1"/>
</dbReference>
<evidence type="ECO:0000256" key="4">
    <source>
        <dbReference type="ARBA" id="ARBA00022598"/>
    </source>
</evidence>
<dbReference type="GO" id="GO:0005524">
    <property type="term" value="F:ATP binding"/>
    <property type="evidence" value="ECO:0007669"/>
    <property type="project" value="UniProtKB-UniRule"/>
</dbReference>
<comment type="catalytic activity">
    <reaction evidence="12 13">
        <text>tRNA(Thr) + L-threonine + ATP = L-threonyl-tRNA(Thr) + AMP + diphosphate + H(+)</text>
        <dbReference type="Rhea" id="RHEA:24624"/>
        <dbReference type="Rhea" id="RHEA-COMP:9670"/>
        <dbReference type="Rhea" id="RHEA-COMP:9704"/>
        <dbReference type="ChEBI" id="CHEBI:15378"/>
        <dbReference type="ChEBI" id="CHEBI:30616"/>
        <dbReference type="ChEBI" id="CHEBI:33019"/>
        <dbReference type="ChEBI" id="CHEBI:57926"/>
        <dbReference type="ChEBI" id="CHEBI:78442"/>
        <dbReference type="ChEBI" id="CHEBI:78534"/>
        <dbReference type="ChEBI" id="CHEBI:456215"/>
        <dbReference type="EC" id="6.1.1.3"/>
    </reaction>
</comment>
<dbReference type="EMBL" id="NUJQ01000006">
    <property type="protein sequence ID" value="PGQ10621.1"/>
    <property type="molecule type" value="Genomic_DNA"/>
</dbReference>
<dbReference type="Pfam" id="PF00587">
    <property type="entry name" value="tRNA-synt_2b"/>
    <property type="match status" value="1"/>
</dbReference>
<dbReference type="InterPro" id="IPR018163">
    <property type="entry name" value="Thr/Ala-tRNA-synth_IIc_edit"/>
</dbReference>
<comment type="cofactor">
    <cofactor evidence="13">
        <name>Zn(2+)</name>
        <dbReference type="ChEBI" id="CHEBI:29105"/>
    </cofactor>
    <text evidence="13">Binds 1 zinc ion per subunit.</text>
</comment>
<dbReference type="SUPFAM" id="SSF55681">
    <property type="entry name" value="Class II aaRS and biotin synthetases"/>
    <property type="match status" value="1"/>
</dbReference>
<dbReference type="GO" id="GO:0046872">
    <property type="term" value="F:metal ion binding"/>
    <property type="evidence" value="ECO:0007669"/>
    <property type="project" value="UniProtKB-KW"/>
</dbReference>
<evidence type="ECO:0000256" key="12">
    <source>
        <dbReference type="ARBA" id="ARBA00049515"/>
    </source>
</evidence>
<reference evidence="16" key="1">
    <citation type="submission" date="2017-09" db="EMBL/GenBank/DDBJ databases">
        <title>Large-scale bioinformatics analysis of Bacillus genomes uncovers conserved roles of natural products in bacterial physiology.</title>
        <authorList>
            <consortium name="Agbiome Team Llc"/>
            <person name="Bleich R.M."/>
            <person name="Grubbs K.J."/>
            <person name="Santa Maria K.C."/>
            <person name="Allen S.E."/>
            <person name="Farag S."/>
            <person name="Shank E.A."/>
            <person name="Bowers A."/>
        </authorList>
    </citation>
    <scope>NUCLEOTIDE SEQUENCE [LARGE SCALE GENOMIC DNA]</scope>
    <source>
        <strain evidence="16">AFS046104</strain>
    </source>
</reference>
<dbReference type="GO" id="GO:0004829">
    <property type="term" value="F:threonine-tRNA ligase activity"/>
    <property type="evidence" value="ECO:0007669"/>
    <property type="project" value="UniProtKB-UniRule"/>
</dbReference>
<keyword evidence="7 13" id="KW-0862">Zinc</keyword>
<organism evidence="16">
    <name type="scientific">Bacillus cereus</name>
    <dbReference type="NCBI Taxonomy" id="1396"/>
    <lineage>
        <taxon>Bacteria</taxon>
        <taxon>Bacillati</taxon>
        <taxon>Bacillota</taxon>
        <taxon>Bacilli</taxon>
        <taxon>Bacillales</taxon>
        <taxon>Bacillaceae</taxon>
        <taxon>Bacillus</taxon>
        <taxon>Bacillus cereus group</taxon>
    </lineage>
</organism>
<dbReference type="InterPro" id="IPR006195">
    <property type="entry name" value="aa-tRNA-synth_II"/>
</dbReference>
<keyword evidence="4 13" id="KW-0436">Ligase</keyword>
<dbReference type="CDD" id="cd01667">
    <property type="entry name" value="TGS_ThrRS"/>
    <property type="match status" value="1"/>
</dbReference>
<dbReference type="EC" id="6.1.1.3" evidence="13"/>
<keyword evidence="3 13" id="KW-0820">tRNA-binding</keyword>
<dbReference type="HAMAP" id="MF_00184">
    <property type="entry name" value="Thr_tRNA_synth"/>
    <property type="match status" value="1"/>
</dbReference>
<dbReference type="InterPro" id="IPR004154">
    <property type="entry name" value="Anticodon-bd"/>
</dbReference>
<dbReference type="Pfam" id="PF03129">
    <property type="entry name" value="HGTP_anticodon"/>
    <property type="match status" value="1"/>
</dbReference>
<dbReference type="GO" id="GO:0140096">
    <property type="term" value="F:catalytic activity, acting on a protein"/>
    <property type="evidence" value="ECO:0007669"/>
    <property type="project" value="UniProtKB-ARBA"/>
</dbReference>
<dbReference type="Gene3D" id="3.30.980.10">
    <property type="entry name" value="Threonyl-trna Synthetase, Chain A, domain 2"/>
    <property type="match status" value="1"/>
</dbReference>
<keyword evidence="9 13" id="KW-0694">RNA-binding</keyword>
<dbReference type="Gene3D" id="3.30.54.20">
    <property type="match status" value="1"/>
</dbReference>
<evidence type="ECO:0000256" key="3">
    <source>
        <dbReference type="ARBA" id="ARBA00022555"/>
    </source>
</evidence>
<keyword evidence="10 13" id="KW-0648">Protein biosynthesis</keyword>
<evidence type="ECO:0000256" key="11">
    <source>
        <dbReference type="ARBA" id="ARBA00023146"/>
    </source>
</evidence>
<dbReference type="InterPro" id="IPR045864">
    <property type="entry name" value="aa-tRNA-synth_II/BPL/LPL"/>
</dbReference>
<evidence type="ECO:0000256" key="6">
    <source>
        <dbReference type="ARBA" id="ARBA00022741"/>
    </source>
</evidence>
<evidence type="ECO:0000259" key="15">
    <source>
        <dbReference type="PROSITE" id="PS51880"/>
    </source>
</evidence>
<dbReference type="InterPro" id="IPR047246">
    <property type="entry name" value="ThrRS_anticodon"/>
</dbReference>
<dbReference type="SMART" id="SM00863">
    <property type="entry name" value="tRNA_SAD"/>
    <property type="match status" value="1"/>
</dbReference>
<dbReference type="SUPFAM" id="SSF52954">
    <property type="entry name" value="Class II aaRS ABD-related"/>
    <property type="match status" value="1"/>
</dbReference>
<dbReference type="GO" id="GO:0000049">
    <property type="term" value="F:tRNA binding"/>
    <property type="evidence" value="ECO:0007669"/>
    <property type="project" value="UniProtKB-KW"/>
</dbReference>
<dbReference type="InterPro" id="IPR002314">
    <property type="entry name" value="aa-tRNA-synt_IIb"/>
</dbReference>
<dbReference type="GO" id="GO:0005737">
    <property type="term" value="C:cytoplasm"/>
    <property type="evidence" value="ECO:0007669"/>
    <property type="project" value="UniProtKB-SubCell"/>
</dbReference>
<evidence type="ECO:0000256" key="5">
    <source>
        <dbReference type="ARBA" id="ARBA00022723"/>
    </source>
</evidence>
<feature type="binding site" evidence="13">
    <location>
        <position position="340"/>
    </location>
    <ligand>
        <name>Zn(2+)</name>
        <dbReference type="ChEBI" id="CHEBI:29105"/>
        <note>catalytic</note>
    </ligand>
</feature>
<sequence>MADVVKITFPDGAVKEFPKGVTTEEIAASISPGLKKKAVAGKLNDEMIDLVTPIEEDGAVSIITLDSEDGLYILRHSTAHLLAQALKRLYKDVKLELGIGPVIENGFYYDIDMEEAITVEDFKKIEKEMQKIVNENLEIVRHEVPRAEALRRFEEIGDELKLDLINDLPEDAVISIYEQGEFFDLCRGVHLPSTGKIKVFKLLSVAGAYWRGDSNNKMLQRIYGTAFVKKTELDEHLRMLEEAKERDHRKLGKELKLFTNSQKVGQGLPLWLPKGATIRRIIERYIVDKEASLGYDHVYTPVLGSRELYETSGHWNHYRDGMFPSMEMDNEELVLRPMNCPHHMMVYKNDIHSYRELPIRIAELGTMHRYEMSGALSGLQRVRGMTLNDAHIFVRPDQIKEELKRVVNLTLEVYKDFGLENYSFRLSYRDPADTKKYYADDEMWEKAQGMLKEAMDEMGLDYYEAEGEAAFYGPKLDVQVRTALGKDETLSTVQLDFLLPERFELTYVGEDGKQHRPVVIHRGVVSTMERFVAFLIEEYKGAFPTWLAPVQAQVIPVSPQVHLDYAKKVQDELRRAGIRVELDTREEKIGYKIREAQMQKIPYMLVVGDNEVAENGVNVRKYGEQKSETIALDAFVDMIKVEGKR</sequence>
<evidence type="ECO:0000313" key="16">
    <source>
        <dbReference type="EMBL" id="PGQ10621.1"/>
    </source>
</evidence>
<dbReference type="GO" id="GO:0006435">
    <property type="term" value="P:threonyl-tRNA aminoacylation"/>
    <property type="evidence" value="ECO:0007669"/>
    <property type="project" value="UniProtKB-UniRule"/>
</dbReference>
<dbReference type="PROSITE" id="PS50862">
    <property type="entry name" value="AA_TRNA_LIGASE_II"/>
    <property type="match status" value="1"/>
</dbReference>
<feature type="domain" description="TGS" evidence="15">
    <location>
        <begin position="3"/>
        <end position="64"/>
    </location>
</feature>
<dbReference type="InterPro" id="IPR036621">
    <property type="entry name" value="Anticodon-bd_dom_sf"/>
</dbReference>
<comment type="similarity">
    <text evidence="1 13">Belongs to the class-II aminoacyl-tRNA synthetase family.</text>
</comment>
<feature type="domain" description="Aminoacyl-transfer RNA synthetases class-II family profile" evidence="14">
    <location>
        <begin position="234"/>
        <end position="544"/>
    </location>
</feature>
<dbReference type="CDD" id="cd00860">
    <property type="entry name" value="ThrRS_anticodon"/>
    <property type="match status" value="1"/>
</dbReference>
<dbReference type="InterPro" id="IPR012947">
    <property type="entry name" value="tRNA_SAD"/>
</dbReference>
<keyword evidence="2 13" id="KW-0963">Cytoplasm</keyword>
<dbReference type="Gene3D" id="3.30.930.10">
    <property type="entry name" value="Bira Bifunctional Protein, Domain 2"/>
    <property type="match status" value="1"/>
</dbReference>
<dbReference type="FunFam" id="3.10.20.30:FF:000005">
    <property type="entry name" value="Threonine--tRNA ligase"/>
    <property type="match status" value="1"/>
</dbReference>
<dbReference type="NCBIfam" id="TIGR00418">
    <property type="entry name" value="thrS"/>
    <property type="match status" value="1"/>
</dbReference>
<dbReference type="PANTHER" id="PTHR11451:SF56">
    <property type="entry name" value="THREONINE--TRNA LIGASE 1"/>
    <property type="match status" value="1"/>
</dbReference>
<proteinExistence type="inferred from homology"/>
<dbReference type="SUPFAM" id="SSF81271">
    <property type="entry name" value="TGS-like"/>
    <property type="match status" value="1"/>
</dbReference>
<accession>A0A2B8SS20</accession>
<evidence type="ECO:0000256" key="7">
    <source>
        <dbReference type="ARBA" id="ARBA00022833"/>
    </source>
</evidence>
<keyword evidence="5 13" id="KW-0479">Metal-binding</keyword>
<dbReference type="GO" id="GO:0016740">
    <property type="term" value="F:transferase activity"/>
    <property type="evidence" value="ECO:0007669"/>
    <property type="project" value="UniProtKB-ARBA"/>
</dbReference>
<evidence type="ECO:0000256" key="8">
    <source>
        <dbReference type="ARBA" id="ARBA00022840"/>
    </source>
</evidence>
<evidence type="ECO:0000256" key="10">
    <source>
        <dbReference type="ARBA" id="ARBA00022917"/>
    </source>
</evidence>
<dbReference type="Pfam" id="PF02824">
    <property type="entry name" value="TGS"/>
    <property type="match status" value="1"/>
</dbReference>
<dbReference type="InterPro" id="IPR033728">
    <property type="entry name" value="ThrRS_core"/>
</dbReference>
<dbReference type="InterPro" id="IPR002320">
    <property type="entry name" value="Thr-tRNA-ligase_IIa"/>
</dbReference>
<comment type="caution">
    <text evidence="16">The sequence shown here is derived from an EMBL/GenBank/DDBJ whole genome shotgun (WGS) entry which is preliminary data.</text>
</comment>
<keyword evidence="11 13" id="KW-0030">Aminoacyl-tRNA synthetase</keyword>
<dbReference type="Gene3D" id="3.10.20.30">
    <property type="match status" value="1"/>
</dbReference>
<comment type="caution">
    <text evidence="13">Lacks conserved residue(s) required for the propagation of feature annotation.</text>
</comment>
<comment type="subunit">
    <text evidence="13">Homodimer.</text>
</comment>
<protein>
    <recommendedName>
        <fullName evidence="13">Threonine--tRNA ligase</fullName>
        <ecNumber evidence="13">6.1.1.3</ecNumber>
    </recommendedName>
    <alternativeName>
        <fullName evidence="13">Threonyl-tRNA synthetase</fullName>
        <shortName evidence="13">ThrRS</shortName>
    </alternativeName>
</protein>
<comment type="subcellular location">
    <subcellularLocation>
        <location evidence="13">Cytoplasm</location>
    </subcellularLocation>
</comment>
<dbReference type="Pfam" id="PF07973">
    <property type="entry name" value="tRNA_SAD"/>
    <property type="match status" value="1"/>
</dbReference>